<keyword evidence="6" id="KW-1185">Reference proteome</keyword>
<proteinExistence type="predicted"/>
<evidence type="ECO:0000256" key="4">
    <source>
        <dbReference type="SAM" id="Phobius"/>
    </source>
</evidence>
<keyword evidence="1" id="KW-0235">DNA replication</keyword>
<dbReference type="AlphaFoldDB" id="A0A8H2MAU5"/>
<evidence type="ECO:0000256" key="2">
    <source>
        <dbReference type="PROSITE-ProRule" id="PRU00339"/>
    </source>
</evidence>
<dbReference type="GO" id="GO:0016740">
    <property type="term" value="F:transferase activity"/>
    <property type="evidence" value="ECO:0007669"/>
    <property type="project" value="UniProtKB-KW"/>
</dbReference>
<dbReference type="RefSeq" id="WP_131749966.1">
    <property type="nucleotide sequence ID" value="NZ_CAACYI010000001.1"/>
</dbReference>
<dbReference type="GO" id="GO:0006260">
    <property type="term" value="P:DNA replication"/>
    <property type="evidence" value="ECO:0007669"/>
    <property type="project" value="UniProtKB-KW"/>
</dbReference>
<dbReference type="SUPFAM" id="SSF46565">
    <property type="entry name" value="Chaperone J-domain"/>
    <property type="match status" value="1"/>
</dbReference>
<dbReference type="PROSITE" id="PS50005">
    <property type="entry name" value="TPR"/>
    <property type="match status" value="1"/>
</dbReference>
<feature type="compositionally biased region" description="Low complexity" evidence="3">
    <location>
        <begin position="93"/>
        <end position="102"/>
    </location>
</feature>
<evidence type="ECO:0000256" key="3">
    <source>
        <dbReference type="SAM" id="MobiDB-lite"/>
    </source>
</evidence>
<dbReference type="EMBL" id="CAACYI010000001">
    <property type="protein sequence ID" value="VFB17445.1"/>
    <property type="molecule type" value="Genomic_DNA"/>
</dbReference>
<evidence type="ECO:0000256" key="1">
    <source>
        <dbReference type="ARBA" id="ARBA00022705"/>
    </source>
</evidence>
<feature type="region of interest" description="Disordered" evidence="3">
    <location>
        <begin position="76"/>
        <end position="102"/>
    </location>
</feature>
<protein>
    <submittedName>
        <fullName evidence="5">Predicted O-linked N-acetylglucosamine transferase, SPINDLY family</fullName>
    </submittedName>
</protein>
<keyword evidence="5" id="KW-0808">Transferase</keyword>
<feature type="compositionally biased region" description="Pro residues" evidence="3">
    <location>
        <begin position="81"/>
        <end position="92"/>
    </location>
</feature>
<evidence type="ECO:0000313" key="5">
    <source>
        <dbReference type="EMBL" id="VFB17445.1"/>
    </source>
</evidence>
<dbReference type="Gene3D" id="1.10.287.110">
    <property type="entry name" value="DnaJ domain"/>
    <property type="match status" value="1"/>
</dbReference>
<name>A0A8H2MAU5_9FIRM</name>
<feature type="transmembrane region" description="Helical" evidence="4">
    <location>
        <begin position="345"/>
        <end position="367"/>
    </location>
</feature>
<keyword evidence="4" id="KW-1133">Transmembrane helix</keyword>
<dbReference type="InterPro" id="IPR019734">
    <property type="entry name" value="TPR_rpt"/>
</dbReference>
<dbReference type="SUPFAM" id="SSF48452">
    <property type="entry name" value="TPR-like"/>
    <property type="match status" value="1"/>
</dbReference>
<feature type="repeat" description="TPR" evidence="2">
    <location>
        <begin position="218"/>
        <end position="251"/>
    </location>
</feature>
<dbReference type="Gene3D" id="1.25.40.10">
    <property type="entry name" value="Tetratricopeptide repeat domain"/>
    <property type="match status" value="1"/>
</dbReference>
<sequence length="405" mass="46661">MKNYFTLYQVNPNASAQELNDFFKKELRKWTMRANAPKKEIRDEAEAKVKEISEALDHFKDEASKAAYLQALNLNNQPQQQTPPPQPRPQVNPQPQGQPNTNQMVDNLIRQAESFKGVNDAQAVNLLTQAINLNPRSRDAWLNLASQYMSMYRIGPHGVEVDLNREGENAYRKIFEFSPRDILASLNLFNYYRNWNWRDRQKQMFDIFYPQIKDKTSKAAFLYRGLMSLDQGNYEDAVNCLEEVYKYGPEIKEMTFETLGDPPSVHSNRHYKVKRDLIQAYKKRAEGFKVYGELISPEDADAYIYYKTKANQLDGENTDTSDIEYAQRLKTKGGASKLKIFGLPILAWILTRSLLVAIALGVFLSITDSTPGYIRSRKDLYKAHPDLKGIQSRADFDAKRLGNRS</sequence>
<keyword evidence="4" id="KW-0812">Transmembrane</keyword>
<keyword evidence="2" id="KW-0802">TPR repeat</keyword>
<dbReference type="InterPro" id="IPR011990">
    <property type="entry name" value="TPR-like_helical_dom_sf"/>
</dbReference>
<dbReference type="Proteomes" id="UP000377798">
    <property type="component" value="Unassembled WGS sequence"/>
</dbReference>
<keyword evidence="4" id="KW-0472">Membrane</keyword>
<dbReference type="InterPro" id="IPR036869">
    <property type="entry name" value="J_dom_sf"/>
</dbReference>
<reference evidence="5 6" key="1">
    <citation type="submission" date="2019-02" db="EMBL/GenBank/DDBJ databases">
        <authorList>
            <consortium name="Pathogen Informatics"/>
        </authorList>
    </citation>
    <scope>NUCLEOTIDE SEQUENCE [LARGE SCALE GENOMIC DNA]</scope>
    <source>
        <strain evidence="5 6">3012STDY7089603</strain>
    </source>
</reference>
<comment type="caution">
    <text evidence="5">The sequence shown here is derived from an EMBL/GenBank/DDBJ whole genome shotgun (WGS) entry which is preliminary data.</text>
</comment>
<evidence type="ECO:0000313" key="6">
    <source>
        <dbReference type="Proteomes" id="UP000377798"/>
    </source>
</evidence>
<accession>A0A8H2MAU5</accession>
<gene>
    <name evidence="5" type="ORF">NCTC13150_02038</name>
</gene>
<organism evidence="5 6">
    <name type="scientific">Urinicoccus massiliensis</name>
    <dbReference type="NCBI Taxonomy" id="1723382"/>
    <lineage>
        <taxon>Bacteria</taxon>
        <taxon>Bacillati</taxon>
        <taxon>Bacillota</taxon>
        <taxon>Tissierellia</taxon>
        <taxon>Tissierellales</taxon>
        <taxon>Peptoniphilaceae</taxon>
        <taxon>Urinicoccus</taxon>
    </lineage>
</organism>